<organism evidence="1 2">
    <name type="scientific">Sharpea porci</name>
    <dbReference type="NCBI Taxonomy" id="2652286"/>
    <lineage>
        <taxon>Bacteria</taxon>
        <taxon>Bacillati</taxon>
        <taxon>Bacillota</taxon>
        <taxon>Erysipelotrichia</taxon>
        <taxon>Erysipelotrichales</taxon>
        <taxon>Coprobacillaceae</taxon>
        <taxon>Sharpea</taxon>
    </lineage>
</organism>
<dbReference type="InterPro" id="IPR036412">
    <property type="entry name" value="HAD-like_sf"/>
</dbReference>
<dbReference type="RefSeq" id="WP_154514874.1">
    <property type="nucleotide sequence ID" value="NZ_VUNM01000006.1"/>
</dbReference>
<dbReference type="GO" id="GO:0016791">
    <property type="term" value="F:phosphatase activity"/>
    <property type="evidence" value="ECO:0007669"/>
    <property type="project" value="UniProtKB-ARBA"/>
</dbReference>
<dbReference type="Proteomes" id="UP000442619">
    <property type="component" value="Unassembled WGS sequence"/>
</dbReference>
<protein>
    <submittedName>
        <fullName evidence="1">Cof-type HAD-IIB family hydrolase</fullName>
    </submittedName>
</protein>
<keyword evidence="1" id="KW-0378">Hydrolase</keyword>
<sequence>MDIKIIFFDIDGTLKSFHNDGLTPGVIDALRQVQQCGIKIFIATGRAPYMLPHFDGVDFDGYLCFNGGYSYTKDRILYHNPLDRKDIEQLFHNAKNMNEDVLVAGIEEMSATGLNKALEDYMSFAKLRLTNYGGEHLQNVLNNEVYQLMVGTKEEEDAQLLKGITRLKITRWWDCACDIVNRDCSKSQGISHVLDVYGYKRENVMAFGDGGNDMDMLEYAGIGVAMGNAKEKVKACANYVTDSVDDDGVVTALKHFHII</sequence>
<dbReference type="SUPFAM" id="SSF56784">
    <property type="entry name" value="HAD-like"/>
    <property type="match status" value="1"/>
</dbReference>
<proteinExistence type="predicted"/>
<dbReference type="Gene3D" id="3.40.50.1000">
    <property type="entry name" value="HAD superfamily/HAD-like"/>
    <property type="match status" value="1"/>
</dbReference>
<dbReference type="PANTHER" id="PTHR10000:SF25">
    <property type="entry name" value="PHOSPHATASE YKRA-RELATED"/>
    <property type="match status" value="1"/>
</dbReference>
<dbReference type="PROSITE" id="PS01229">
    <property type="entry name" value="COF_2"/>
    <property type="match status" value="1"/>
</dbReference>
<dbReference type="EMBL" id="VUNM01000006">
    <property type="protein sequence ID" value="MST88836.1"/>
    <property type="molecule type" value="Genomic_DNA"/>
</dbReference>
<dbReference type="InterPro" id="IPR000150">
    <property type="entry name" value="Cof"/>
</dbReference>
<dbReference type="NCBIfam" id="TIGR00099">
    <property type="entry name" value="Cof-subfamily"/>
    <property type="match status" value="1"/>
</dbReference>
<dbReference type="InterPro" id="IPR023214">
    <property type="entry name" value="HAD_sf"/>
</dbReference>
<comment type="caution">
    <text evidence="1">The sequence shown here is derived from an EMBL/GenBank/DDBJ whole genome shotgun (WGS) entry which is preliminary data.</text>
</comment>
<dbReference type="InterPro" id="IPR006379">
    <property type="entry name" value="HAD-SF_hydro_IIB"/>
</dbReference>
<accession>A0A844FTD0</accession>
<keyword evidence="2" id="KW-1185">Reference proteome</keyword>
<gene>
    <name evidence="1" type="ORF">FYJ79_04475</name>
</gene>
<dbReference type="AlphaFoldDB" id="A0A844FTD0"/>
<evidence type="ECO:0000313" key="1">
    <source>
        <dbReference type="EMBL" id="MST88836.1"/>
    </source>
</evidence>
<dbReference type="GO" id="GO:0000287">
    <property type="term" value="F:magnesium ion binding"/>
    <property type="evidence" value="ECO:0007669"/>
    <property type="project" value="TreeGrafter"/>
</dbReference>
<dbReference type="GO" id="GO:0005829">
    <property type="term" value="C:cytosol"/>
    <property type="evidence" value="ECO:0007669"/>
    <property type="project" value="TreeGrafter"/>
</dbReference>
<reference evidence="1 2" key="1">
    <citation type="submission" date="2019-08" db="EMBL/GenBank/DDBJ databases">
        <title>In-depth cultivation of the pig gut microbiome towards novel bacterial diversity and tailored functional studies.</title>
        <authorList>
            <person name="Wylensek D."/>
            <person name="Hitch T.C.A."/>
            <person name="Clavel T."/>
        </authorList>
    </citation>
    <scope>NUCLEOTIDE SEQUENCE [LARGE SCALE GENOMIC DNA]</scope>
    <source>
        <strain evidence="1 2">CA-Schmier-601-WT-3</strain>
    </source>
</reference>
<dbReference type="NCBIfam" id="TIGR01484">
    <property type="entry name" value="HAD-SF-IIB"/>
    <property type="match status" value="1"/>
</dbReference>
<dbReference type="SFLD" id="SFLDG01144">
    <property type="entry name" value="C2.B.4:_PGP_Like"/>
    <property type="match status" value="1"/>
</dbReference>
<dbReference type="Gene3D" id="3.30.1240.10">
    <property type="match status" value="1"/>
</dbReference>
<dbReference type="SFLD" id="SFLDG01140">
    <property type="entry name" value="C2.B:_Phosphomannomutase_and_P"/>
    <property type="match status" value="1"/>
</dbReference>
<evidence type="ECO:0000313" key="2">
    <source>
        <dbReference type="Proteomes" id="UP000442619"/>
    </source>
</evidence>
<dbReference type="PANTHER" id="PTHR10000">
    <property type="entry name" value="PHOSPHOSERINE PHOSPHATASE"/>
    <property type="match status" value="1"/>
</dbReference>
<dbReference type="Pfam" id="PF08282">
    <property type="entry name" value="Hydrolase_3"/>
    <property type="match status" value="1"/>
</dbReference>
<name>A0A844FTD0_9FIRM</name>
<dbReference type="SFLD" id="SFLDS00003">
    <property type="entry name" value="Haloacid_Dehalogenase"/>
    <property type="match status" value="1"/>
</dbReference>